<accession>A0A9W6U508</accession>
<proteinExistence type="predicted"/>
<dbReference type="OrthoDB" id="123412at2759"/>
<protein>
    <submittedName>
        <fullName evidence="1">Unnamed protein product</fullName>
    </submittedName>
</protein>
<dbReference type="CDD" id="cd09272">
    <property type="entry name" value="RNase_HI_RT_Ty1"/>
    <property type="match status" value="1"/>
</dbReference>
<name>A0A9W6U508_9STRA</name>
<dbReference type="Proteomes" id="UP001165121">
    <property type="component" value="Unassembled WGS sequence"/>
</dbReference>
<keyword evidence="2" id="KW-1185">Reference proteome</keyword>
<evidence type="ECO:0000313" key="2">
    <source>
        <dbReference type="Proteomes" id="UP001165121"/>
    </source>
</evidence>
<dbReference type="AlphaFoldDB" id="A0A9W6U508"/>
<evidence type="ECO:0000313" key="1">
    <source>
        <dbReference type="EMBL" id="GMF29035.1"/>
    </source>
</evidence>
<gene>
    <name evidence="1" type="ORF">Pfra01_000613400</name>
</gene>
<reference evidence="1" key="1">
    <citation type="submission" date="2023-04" db="EMBL/GenBank/DDBJ databases">
        <title>Phytophthora fragariaefolia NBRC 109709.</title>
        <authorList>
            <person name="Ichikawa N."/>
            <person name="Sato H."/>
            <person name="Tonouchi N."/>
        </authorList>
    </citation>
    <scope>NUCLEOTIDE SEQUENCE</scope>
    <source>
        <strain evidence="1">NBRC 109709</strain>
    </source>
</reference>
<organism evidence="1 2">
    <name type="scientific">Phytophthora fragariaefolia</name>
    <dbReference type="NCBI Taxonomy" id="1490495"/>
    <lineage>
        <taxon>Eukaryota</taxon>
        <taxon>Sar</taxon>
        <taxon>Stramenopiles</taxon>
        <taxon>Oomycota</taxon>
        <taxon>Peronosporomycetes</taxon>
        <taxon>Peronosporales</taxon>
        <taxon>Peronosporaceae</taxon>
        <taxon>Phytophthora</taxon>
    </lineage>
</organism>
<sequence>MAEGITDLQWLRQLCDEIQWKYWTPLLLGDNMTSIYMTTRPGKHLRTKLIENKYHVSRDLVQKDQLKVQHVGTNDMVADIMTKALGAVKFAWFRNAMKVLSPQDLQ</sequence>
<comment type="caution">
    <text evidence="1">The sequence shown here is derived from an EMBL/GenBank/DDBJ whole genome shotgun (WGS) entry which is preliminary data.</text>
</comment>
<dbReference type="EMBL" id="BSXT01000514">
    <property type="protein sequence ID" value="GMF29035.1"/>
    <property type="molecule type" value="Genomic_DNA"/>
</dbReference>